<reference evidence="2" key="1">
    <citation type="submission" date="2013-02" db="EMBL/GenBank/DDBJ databases">
        <authorList>
            <person name="Hughes D."/>
        </authorList>
    </citation>
    <scope>NUCLEOTIDE SEQUENCE</scope>
    <source>
        <strain>Durham</strain>
        <strain evidence="2">NC isolate 2 -- Noor lab</strain>
    </source>
</reference>
<dbReference type="STRING" id="36166.T1GZ11"/>
<evidence type="ECO:0000313" key="2">
    <source>
        <dbReference type="Proteomes" id="UP000015102"/>
    </source>
</evidence>
<protein>
    <submittedName>
        <fullName evidence="1">Uncharacterized protein</fullName>
    </submittedName>
</protein>
<dbReference type="EnsemblMetazoa" id="MESCA009102-RA">
    <property type="protein sequence ID" value="MESCA009102-PA"/>
    <property type="gene ID" value="MESCA009102"/>
</dbReference>
<sequence length="111" mass="12799">SIIIYKKETSTLYFGRDSLGRNSLLLEKTESEIIISSTLEQPEPGNVSDCMELPPLGIYKITDSIDQLSLYPWKHFDDYQKLELSKLELLFNSINLLIPIEPKWLLPEPTE</sequence>
<dbReference type="EMBL" id="CAQQ02107260">
    <property type="status" value="NOT_ANNOTATED_CDS"/>
    <property type="molecule type" value="Genomic_DNA"/>
</dbReference>
<dbReference type="HOGENOM" id="CLU_2164698_0_0_1"/>
<organism evidence="1 2">
    <name type="scientific">Megaselia scalaris</name>
    <name type="common">Humpbacked fly</name>
    <name type="synonym">Phora scalaris</name>
    <dbReference type="NCBI Taxonomy" id="36166"/>
    <lineage>
        <taxon>Eukaryota</taxon>
        <taxon>Metazoa</taxon>
        <taxon>Ecdysozoa</taxon>
        <taxon>Arthropoda</taxon>
        <taxon>Hexapoda</taxon>
        <taxon>Insecta</taxon>
        <taxon>Pterygota</taxon>
        <taxon>Neoptera</taxon>
        <taxon>Endopterygota</taxon>
        <taxon>Diptera</taxon>
        <taxon>Brachycera</taxon>
        <taxon>Muscomorpha</taxon>
        <taxon>Platypezoidea</taxon>
        <taxon>Phoridae</taxon>
        <taxon>Megaseliini</taxon>
        <taxon>Megaselia</taxon>
    </lineage>
</organism>
<dbReference type="Proteomes" id="UP000015102">
    <property type="component" value="Unassembled WGS sequence"/>
</dbReference>
<proteinExistence type="predicted"/>
<dbReference type="AlphaFoldDB" id="T1GZ11"/>
<accession>T1GZ11</accession>
<evidence type="ECO:0000313" key="1">
    <source>
        <dbReference type="EnsemblMetazoa" id="MESCA009102-PA"/>
    </source>
</evidence>
<reference evidence="1" key="2">
    <citation type="submission" date="2015-06" db="UniProtKB">
        <authorList>
            <consortium name="EnsemblMetazoa"/>
        </authorList>
    </citation>
    <scope>IDENTIFICATION</scope>
</reference>
<keyword evidence="2" id="KW-1185">Reference proteome</keyword>
<name>T1GZ11_MEGSC</name>